<gene>
    <name evidence="4" type="ORF">C1N76_18455</name>
</gene>
<proteinExistence type="inferred from homology"/>
<reference evidence="5" key="1">
    <citation type="submission" date="2018-02" db="EMBL/GenBank/DDBJ databases">
        <title>The complete genome of bacterial strain SGAirxxxx.</title>
        <authorList>
            <person name="Schuster S.C."/>
        </authorList>
    </citation>
    <scope>NUCLEOTIDE SEQUENCE [LARGE SCALE GENOMIC DNA]</scope>
    <source>
        <strain evidence="5">SGAir0734</strain>
    </source>
</reference>
<evidence type="ECO:0000256" key="1">
    <source>
        <dbReference type="ARBA" id="ARBA00005541"/>
    </source>
</evidence>
<dbReference type="PANTHER" id="PTHR38432:SF1">
    <property type="entry name" value="TELA-LIKE PROTEIN SAOUHSC_01408"/>
    <property type="match status" value="1"/>
</dbReference>
<keyword evidence="3" id="KW-0175">Coiled coil</keyword>
<dbReference type="Proteomes" id="UP000246996">
    <property type="component" value="Chromosome"/>
</dbReference>
<evidence type="ECO:0000313" key="4">
    <source>
        <dbReference type="EMBL" id="AWO76284.1"/>
    </source>
</evidence>
<organism evidence="4 5">
    <name type="scientific">Geobacillus thermoleovorans</name>
    <name type="common">Bacillus thermoleovorans</name>
    <dbReference type="NCBI Taxonomy" id="33941"/>
    <lineage>
        <taxon>Bacteria</taxon>
        <taxon>Bacillati</taxon>
        <taxon>Bacillota</taxon>
        <taxon>Bacilli</taxon>
        <taxon>Bacillales</taxon>
        <taxon>Anoxybacillaceae</taxon>
        <taxon>Geobacillus</taxon>
        <taxon>Geobacillus thermoleovorans group</taxon>
    </lineage>
</organism>
<dbReference type="PANTHER" id="PTHR38432">
    <property type="entry name" value="TELA-LIKE PROTEIN SAOUHSC_01408"/>
    <property type="match status" value="1"/>
</dbReference>
<dbReference type="AlphaFoldDB" id="A0A2Z3NE37"/>
<dbReference type="PIRSF" id="PIRSF026508">
    <property type="entry name" value="TelA"/>
    <property type="match status" value="1"/>
</dbReference>
<evidence type="ECO:0000256" key="2">
    <source>
        <dbReference type="PIRNR" id="PIRNR026508"/>
    </source>
</evidence>
<comment type="similarity">
    <text evidence="1 2">Belongs to the TelA family.</text>
</comment>
<sequence>MTMDERNHGMESTDWLQGLERTSSLDELLAKPFSSPAESRLKEEEKPARALDALKPEHREKALALAKQIDPANHQAVLQYGVAAQAELSKFSHAILHHVQTKDAGPVGEVISELMAKIKEVNPDDLMPAKKGWLSRLFGAVAKPLQEMVAKYQKIGVEIDKIADRLEKHRHLLLRDIMMLETLYEKNKDYFEALNIYIAAAEYKLEELRTKTIPEKQAEAERSGDQMAWQDVQDLRQFAERLEKRVHDLKLSRQVTIQTAPQIRMIQHMNETLVERIQSSILHAIPLWKNQVVIALTLFRQQRAAAAQKQVAETTNELLLRNSEMLKTNSIEIAKENERGLVDIETLKRTQENLIATLEETLKIQAEGRLKRQQAERELAAMEAELKQTLLALKRPEQ</sequence>
<feature type="coiled-coil region" evidence="3">
    <location>
        <begin position="365"/>
        <end position="392"/>
    </location>
</feature>
<accession>A0A2Z3NE37</accession>
<dbReference type="InterPro" id="IPR008863">
    <property type="entry name" value="Toxic_anion-R_TelA"/>
</dbReference>
<dbReference type="Pfam" id="PF05816">
    <property type="entry name" value="TelA"/>
    <property type="match status" value="1"/>
</dbReference>
<name>A0A2Z3NE37_GEOTH</name>
<dbReference type="EMBL" id="CP027303">
    <property type="protein sequence ID" value="AWO76284.1"/>
    <property type="molecule type" value="Genomic_DNA"/>
</dbReference>
<protein>
    <submittedName>
        <fullName evidence="4">Toxic anion resistance protein</fullName>
    </submittedName>
</protein>
<evidence type="ECO:0000256" key="3">
    <source>
        <dbReference type="SAM" id="Coils"/>
    </source>
</evidence>
<evidence type="ECO:0000313" key="5">
    <source>
        <dbReference type="Proteomes" id="UP000246996"/>
    </source>
</evidence>